<feature type="transmembrane region" description="Helical" evidence="8">
    <location>
        <begin position="336"/>
        <end position="353"/>
    </location>
</feature>
<keyword evidence="2" id="KW-1003">Cell membrane</keyword>
<name>A0A840R4W1_9GAMM</name>
<evidence type="ECO:0000256" key="1">
    <source>
        <dbReference type="ARBA" id="ARBA00004651"/>
    </source>
</evidence>
<evidence type="ECO:0000256" key="6">
    <source>
        <dbReference type="ARBA" id="ARBA00023136"/>
    </source>
</evidence>
<feature type="transmembrane region" description="Helical" evidence="8">
    <location>
        <begin position="31"/>
        <end position="51"/>
    </location>
</feature>
<evidence type="ECO:0000256" key="7">
    <source>
        <dbReference type="RuleBase" id="RU000320"/>
    </source>
</evidence>
<dbReference type="GO" id="GO:0042773">
    <property type="term" value="P:ATP synthesis coupled electron transport"/>
    <property type="evidence" value="ECO:0007669"/>
    <property type="project" value="InterPro"/>
</dbReference>
<dbReference type="PANTHER" id="PTHR42682">
    <property type="entry name" value="HYDROGENASE-4 COMPONENT F"/>
    <property type="match status" value="1"/>
</dbReference>
<accession>A0A840R4W1</accession>
<feature type="transmembrane region" description="Helical" evidence="8">
    <location>
        <begin position="6"/>
        <end position="24"/>
    </location>
</feature>
<dbReference type="AlphaFoldDB" id="A0A840R4W1"/>
<dbReference type="InterPro" id="IPR052175">
    <property type="entry name" value="ComplexI-like_HydComp"/>
</dbReference>
<evidence type="ECO:0000256" key="5">
    <source>
        <dbReference type="ARBA" id="ARBA00023002"/>
    </source>
</evidence>
<evidence type="ECO:0000259" key="9">
    <source>
        <dbReference type="Pfam" id="PF00361"/>
    </source>
</evidence>
<dbReference type="GO" id="GO:0016491">
    <property type="term" value="F:oxidoreductase activity"/>
    <property type="evidence" value="ECO:0007669"/>
    <property type="project" value="UniProtKB-KW"/>
</dbReference>
<sequence>MLGIELPPFLIFYLGALIALVGGATWRGPALIVVVVVSALNLWQLPSGFGLETQLMGMALKPIHIDRLSLLFGYLFHIAALISVIYSLHVKDRTQQVAAMLYAGSALGAVFAGDLLTLFIFWEMLAVTSVFLIWARRTDTAYSAGMRYLIIQVISGLLLLVGIILYFQESGSLMFTEIGLDSIASWFMFLAFGIKCAFPFFHNWLTDAYPEATPTGTVFLSAFTTKVAVYAMARSFPGTEMLIYIGATMACFPIFFAVIENDLRRVLAYSLVNQLGFMMVGIGIGTELGINGAVAHAFNDVIFKGLLFMSMGAVLYRTGRINGSELGGLYKSMPKTAILCIVGAASISAFPLFSGFVSKSMIMSAALKEHFNIVWLLLLFASAGVFHHAGIKIPYFAFFAHDSGIRCKEAPWNMLLAMSIAAALCLAIGIFPQLLYQHLPFPTDYSAYDVSHILTQTQLLFFSALAFVWLNLKGMYPPELPSTNLDFDWMYRRPVPRLINACGRLVNSVDLAVRGRIISLGNALEQRLAALNGSDGVFSRTISISSMVAWMVTLLALVLIFRLI</sequence>
<feature type="transmembrane region" description="Helical" evidence="8">
    <location>
        <begin position="266"/>
        <end position="285"/>
    </location>
</feature>
<keyword evidence="5" id="KW-0560">Oxidoreductase</keyword>
<dbReference type="InterPro" id="IPR001750">
    <property type="entry name" value="ND/Mrp_TM"/>
</dbReference>
<feature type="transmembrane region" description="Helical" evidence="8">
    <location>
        <begin position="71"/>
        <end position="89"/>
    </location>
</feature>
<dbReference type="InterPro" id="IPR003918">
    <property type="entry name" value="NADH_UbQ_OxRdtase"/>
</dbReference>
<feature type="transmembrane region" description="Helical" evidence="8">
    <location>
        <begin position="537"/>
        <end position="561"/>
    </location>
</feature>
<evidence type="ECO:0000256" key="3">
    <source>
        <dbReference type="ARBA" id="ARBA00022692"/>
    </source>
</evidence>
<dbReference type="GO" id="GO:0008137">
    <property type="term" value="F:NADH dehydrogenase (ubiquinone) activity"/>
    <property type="evidence" value="ECO:0007669"/>
    <property type="project" value="InterPro"/>
</dbReference>
<feature type="domain" description="NADH:quinone oxidoreductase/Mrp antiporter transmembrane" evidence="9">
    <location>
        <begin position="112"/>
        <end position="382"/>
    </location>
</feature>
<feature type="transmembrane region" description="Helical" evidence="8">
    <location>
        <begin position="146"/>
        <end position="167"/>
    </location>
</feature>
<evidence type="ECO:0000313" key="10">
    <source>
        <dbReference type="EMBL" id="MBB5187566.1"/>
    </source>
</evidence>
<comment type="subcellular location">
    <subcellularLocation>
        <location evidence="1">Cell membrane</location>
        <topology evidence="1">Multi-pass membrane protein</topology>
    </subcellularLocation>
    <subcellularLocation>
        <location evidence="7">Membrane</location>
        <topology evidence="7">Multi-pass membrane protein</topology>
    </subcellularLocation>
</comment>
<feature type="transmembrane region" description="Helical" evidence="8">
    <location>
        <begin position="412"/>
        <end position="433"/>
    </location>
</feature>
<evidence type="ECO:0000256" key="4">
    <source>
        <dbReference type="ARBA" id="ARBA00022989"/>
    </source>
</evidence>
<dbReference type="EMBL" id="JACHHW010000004">
    <property type="protein sequence ID" value="MBB5187566.1"/>
    <property type="molecule type" value="Genomic_DNA"/>
</dbReference>
<evidence type="ECO:0000313" key="11">
    <source>
        <dbReference type="Proteomes" id="UP000536640"/>
    </source>
</evidence>
<feature type="transmembrane region" description="Helical" evidence="8">
    <location>
        <begin position="297"/>
        <end position="316"/>
    </location>
</feature>
<feature type="transmembrane region" description="Helical" evidence="8">
    <location>
        <begin position="373"/>
        <end position="400"/>
    </location>
</feature>
<keyword evidence="11" id="KW-1185">Reference proteome</keyword>
<feature type="transmembrane region" description="Helical" evidence="8">
    <location>
        <begin position="241"/>
        <end position="259"/>
    </location>
</feature>
<proteinExistence type="predicted"/>
<feature type="transmembrane region" description="Helical" evidence="8">
    <location>
        <begin position="179"/>
        <end position="201"/>
    </location>
</feature>
<evidence type="ECO:0000256" key="2">
    <source>
        <dbReference type="ARBA" id="ARBA00022475"/>
    </source>
</evidence>
<keyword evidence="3 7" id="KW-0812">Transmembrane</keyword>
<dbReference type="GO" id="GO:0005886">
    <property type="term" value="C:plasma membrane"/>
    <property type="evidence" value="ECO:0007669"/>
    <property type="project" value="UniProtKB-SubCell"/>
</dbReference>
<dbReference type="Proteomes" id="UP000536640">
    <property type="component" value="Unassembled WGS sequence"/>
</dbReference>
<dbReference type="RefSeq" id="WP_184462399.1">
    <property type="nucleotide sequence ID" value="NZ_JACHHW010000004.1"/>
</dbReference>
<dbReference type="NCBIfam" id="NF009310">
    <property type="entry name" value="PRK12668.1"/>
    <property type="match status" value="1"/>
</dbReference>
<organism evidence="10 11">
    <name type="scientific">Zhongshania antarctica</name>
    <dbReference type="NCBI Taxonomy" id="641702"/>
    <lineage>
        <taxon>Bacteria</taxon>
        <taxon>Pseudomonadati</taxon>
        <taxon>Pseudomonadota</taxon>
        <taxon>Gammaproteobacteria</taxon>
        <taxon>Cellvibrionales</taxon>
        <taxon>Spongiibacteraceae</taxon>
        <taxon>Zhongshania</taxon>
    </lineage>
</organism>
<keyword evidence="4 8" id="KW-1133">Transmembrane helix</keyword>
<dbReference type="Pfam" id="PF00361">
    <property type="entry name" value="Proton_antipo_M"/>
    <property type="match status" value="1"/>
</dbReference>
<dbReference type="PANTHER" id="PTHR42682:SF4">
    <property type="entry name" value="NADH-UBIQUINONE_PLASTOQUINONE"/>
    <property type="match status" value="1"/>
</dbReference>
<comment type="caution">
    <text evidence="10">The sequence shown here is derived from an EMBL/GenBank/DDBJ whole genome shotgun (WGS) entry which is preliminary data.</text>
</comment>
<feature type="transmembrane region" description="Helical" evidence="8">
    <location>
        <begin position="101"/>
        <end position="134"/>
    </location>
</feature>
<reference evidence="10 11" key="1">
    <citation type="submission" date="2020-08" db="EMBL/GenBank/DDBJ databases">
        <title>Genomic Encyclopedia of Type Strains, Phase IV (KMG-IV): sequencing the most valuable type-strain genomes for metagenomic binning, comparative biology and taxonomic classification.</title>
        <authorList>
            <person name="Goeker M."/>
        </authorList>
    </citation>
    <scope>NUCLEOTIDE SEQUENCE [LARGE SCALE GENOMIC DNA]</scope>
    <source>
        <strain evidence="10 11">DSM 25701</strain>
    </source>
</reference>
<dbReference type="PRINTS" id="PR01437">
    <property type="entry name" value="NUOXDRDTASE4"/>
</dbReference>
<gene>
    <name evidence="10" type="ORF">HNQ57_001835</name>
</gene>
<evidence type="ECO:0000256" key="8">
    <source>
        <dbReference type="SAM" id="Phobius"/>
    </source>
</evidence>
<protein>
    <submittedName>
        <fullName evidence="10">Multicomponent Na+:H+ antiporter subunit D</fullName>
    </submittedName>
</protein>
<keyword evidence="6 8" id="KW-0472">Membrane</keyword>